<dbReference type="InterPro" id="IPR036887">
    <property type="entry name" value="HTH_APSES_sf"/>
</dbReference>
<keyword evidence="3" id="KW-1185">Reference proteome</keyword>
<evidence type="ECO:0000313" key="3">
    <source>
        <dbReference type="Proteomes" id="UP001307849"/>
    </source>
</evidence>
<dbReference type="EMBL" id="JAVHJM010000006">
    <property type="protein sequence ID" value="KAK6512682.1"/>
    <property type="molecule type" value="Genomic_DNA"/>
</dbReference>
<feature type="domain" description="HTH APSES-type" evidence="1">
    <location>
        <begin position="75"/>
        <end position="195"/>
    </location>
</feature>
<protein>
    <recommendedName>
        <fullName evidence="1">HTH APSES-type domain-containing protein</fullName>
    </recommendedName>
</protein>
<dbReference type="GO" id="GO:0033309">
    <property type="term" value="C:SBF transcription complex"/>
    <property type="evidence" value="ECO:0007669"/>
    <property type="project" value="TreeGrafter"/>
</dbReference>
<evidence type="ECO:0000259" key="1">
    <source>
        <dbReference type="PROSITE" id="PS51299"/>
    </source>
</evidence>
<proteinExistence type="predicted"/>
<comment type="caution">
    <text evidence="2">The sequence shown here is derived from an EMBL/GenBank/DDBJ whole genome shotgun (WGS) entry which is preliminary data.</text>
</comment>
<dbReference type="Gene3D" id="3.10.260.10">
    <property type="entry name" value="Transcription regulator HTH, APSES-type DNA-binding domain"/>
    <property type="match status" value="1"/>
</dbReference>
<reference evidence="2 3" key="1">
    <citation type="submission" date="2019-10" db="EMBL/GenBank/DDBJ databases">
        <authorList>
            <person name="Palmer J.M."/>
        </authorList>
    </citation>
    <scope>NUCLEOTIDE SEQUENCE [LARGE SCALE GENOMIC DNA]</scope>
    <source>
        <strain evidence="2 3">TWF506</strain>
    </source>
</reference>
<sequence>MATIQACMTASERRDGFNYDENRVNYPYHSPQTEDLRKSHQAFRIQLPLPSSNAYDTDSKDGRFYRTFHRDLKYILKRTDLRAHKYTFVTQDGDSGRETVHSVLWDYETGHVRISPMFKSSEFDALRKKNTPRRCVTRNGLNDCYASITGGNIEAQGFWIPYLAAKALCSRFCYNIRDALSPIFGNDFPALCERERSKILSDGKGYGSEETLQIESSVVDAVKAKQAVVEWQIYVEEGVVRADRQEKLPPIEDAWKQYLATCKGLSMPPRLSYPESPLEQQEAEIQAAKILIELRYGDSEWPVFQSS</sequence>
<evidence type="ECO:0000313" key="2">
    <source>
        <dbReference type="EMBL" id="KAK6512682.1"/>
    </source>
</evidence>
<dbReference type="GO" id="GO:0003677">
    <property type="term" value="F:DNA binding"/>
    <property type="evidence" value="ECO:0007669"/>
    <property type="project" value="InterPro"/>
</dbReference>
<dbReference type="PANTHER" id="PTHR43828:SF5">
    <property type="entry name" value="TRANSCRIPTIONAL REPRESSOR XBP1"/>
    <property type="match status" value="1"/>
</dbReference>
<accession>A0AAN8RX21</accession>
<name>A0AAN8RX21_9PEZI</name>
<dbReference type="InterPro" id="IPR003163">
    <property type="entry name" value="Tscrpt_reg_HTH_APSES-type"/>
</dbReference>
<dbReference type="PROSITE" id="PS51299">
    <property type="entry name" value="HTH_APSES"/>
    <property type="match status" value="1"/>
</dbReference>
<gene>
    <name evidence="2" type="ORF">TWF506_008857</name>
</gene>
<dbReference type="InterPro" id="IPR051642">
    <property type="entry name" value="SWI6-like"/>
</dbReference>
<dbReference type="AlphaFoldDB" id="A0AAN8RX21"/>
<dbReference type="GO" id="GO:0000981">
    <property type="term" value="F:DNA-binding transcription factor activity, RNA polymerase II-specific"/>
    <property type="evidence" value="ECO:0007669"/>
    <property type="project" value="UniProtKB-ARBA"/>
</dbReference>
<dbReference type="SUPFAM" id="SSF54616">
    <property type="entry name" value="DNA-binding domain of Mlu1-box binding protein MBP1"/>
    <property type="match status" value="1"/>
</dbReference>
<dbReference type="GO" id="GO:0030907">
    <property type="term" value="C:MBF transcription complex"/>
    <property type="evidence" value="ECO:0007669"/>
    <property type="project" value="TreeGrafter"/>
</dbReference>
<dbReference type="Proteomes" id="UP001307849">
    <property type="component" value="Unassembled WGS sequence"/>
</dbReference>
<organism evidence="2 3">
    <name type="scientific">Arthrobotrys conoides</name>
    <dbReference type="NCBI Taxonomy" id="74498"/>
    <lineage>
        <taxon>Eukaryota</taxon>
        <taxon>Fungi</taxon>
        <taxon>Dikarya</taxon>
        <taxon>Ascomycota</taxon>
        <taxon>Pezizomycotina</taxon>
        <taxon>Orbiliomycetes</taxon>
        <taxon>Orbiliales</taxon>
        <taxon>Orbiliaceae</taxon>
        <taxon>Arthrobotrys</taxon>
    </lineage>
</organism>
<dbReference type="PANTHER" id="PTHR43828">
    <property type="entry name" value="ASPARAGINASE"/>
    <property type="match status" value="1"/>
</dbReference>